<name>A0A378LN38_9GAMM</name>
<organism evidence="1 2">
    <name type="scientific">Legionella wadsworthii</name>
    <dbReference type="NCBI Taxonomy" id="28088"/>
    <lineage>
        <taxon>Bacteria</taxon>
        <taxon>Pseudomonadati</taxon>
        <taxon>Pseudomonadota</taxon>
        <taxon>Gammaproteobacteria</taxon>
        <taxon>Legionellales</taxon>
        <taxon>Legionellaceae</taxon>
        <taxon>Legionella</taxon>
    </lineage>
</organism>
<accession>A0A378LN38</accession>
<dbReference type="EMBL" id="UGPB01000001">
    <property type="protein sequence ID" value="STY28154.1"/>
    <property type="molecule type" value="Genomic_DNA"/>
</dbReference>
<reference evidence="1 2" key="1">
    <citation type="submission" date="2018-06" db="EMBL/GenBank/DDBJ databases">
        <authorList>
            <consortium name="Pathogen Informatics"/>
            <person name="Doyle S."/>
        </authorList>
    </citation>
    <scope>NUCLEOTIDE SEQUENCE [LARGE SCALE GENOMIC DNA]</scope>
    <source>
        <strain evidence="1 2">NCTC11532</strain>
    </source>
</reference>
<gene>
    <name evidence="1" type="ORF">NCTC11532_00323</name>
</gene>
<evidence type="ECO:0000313" key="2">
    <source>
        <dbReference type="Proteomes" id="UP000255297"/>
    </source>
</evidence>
<protein>
    <submittedName>
        <fullName evidence="1">Uncharacterized protein</fullName>
    </submittedName>
</protein>
<proteinExistence type="predicted"/>
<keyword evidence="2" id="KW-1185">Reference proteome</keyword>
<dbReference type="Proteomes" id="UP000255297">
    <property type="component" value="Unassembled WGS sequence"/>
</dbReference>
<dbReference type="AlphaFoldDB" id="A0A378LN38"/>
<sequence length="694" mass="77502">MIIMPEIITEIKFTKNEKRLIDLAKRGLIRTIASSQYIKSPLNMTAIRPEAIDAAIEAAYTKASQEALTEEEVNKQWEIVVLLCNIPWKRHQPTQTMVDKALEQATLAAQKTNNWNFVFALLSLSSSACKPSQFAIDKILDSTLTAAAQLNYREIVLKLLNLTDSKNKLNQNTVDKVFAAAVQTQNWDIVFDLLNPMKPLRKPSQSAIDAAIKLSYKAAWEAVQQEDTSEEELDSLWQNIVKLCSSDKELPGPSLHVFDKTLDQATLFARRTGNWTFVFDLSNLPGSSRKPSQFSINEVLDAATDVALRTNDWNNVFKLLNLPGSASKPNQQAVDRVLYRAFEAAARTQNWKPVIELACLTSPSQQPSVEAVTKALSSATELAAKNHNWHPVIALASLEAPASQANQGTMNKILDLVLRKASRYELMGKKEIATRAWETVSLIVSLKPPATTAEQKLVNHAVDELDKVNRMRVNERLINLANCGAWDEILAHFNLDTCIIPPPRIMGEVFRHAVCQNRWDVIEKICGVVQPDRRTAADLLNIAAREGTIDGVKLIFKLDAQNKPTLSFIDNAISIAKFEKNLELVSYLTCEKIRLTQSIKDPFELSKAILQNFLDNSLAGSGLFSAQVRGIKTILAHFKRDLAQGESEKALMETLRELKNIMGSNKVLSGYYKYIEAHCCSQGEQHHLGAEFNI</sequence>
<evidence type="ECO:0000313" key="1">
    <source>
        <dbReference type="EMBL" id="STY28154.1"/>
    </source>
</evidence>
<dbReference type="STRING" id="1122170.GCA_000701265_02354"/>